<evidence type="ECO:0000313" key="3">
    <source>
        <dbReference type="Proteomes" id="UP000077202"/>
    </source>
</evidence>
<keyword evidence="3" id="KW-1185">Reference proteome</keyword>
<accession>A0A176VGC3</accession>
<evidence type="ECO:0000313" key="2">
    <source>
        <dbReference type="EMBL" id="OAE19371.1"/>
    </source>
</evidence>
<gene>
    <name evidence="2" type="ORF">AXG93_698s1000</name>
</gene>
<comment type="caution">
    <text evidence="2">The sequence shown here is derived from an EMBL/GenBank/DDBJ whole genome shotgun (WGS) entry which is preliminary data.</text>
</comment>
<dbReference type="EMBL" id="LVLJ01003879">
    <property type="protein sequence ID" value="OAE19371.1"/>
    <property type="molecule type" value="Genomic_DNA"/>
</dbReference>
<dbReference type="Proteomes" id="UP000077202">
    <property type="component" value="Unassembled WGS sequence"/>
</dbReference>
<proteinExistence type="predicted"/>
<dbReference type="AlphaFoldDB" id="A0A176VGC3"/>
<name>A0A176VGC3_MARPO</name>
<feature type="region of interest" description="Disordered" evidence="1">
    <location>
        <begin position="49"/>
        <end position="78"/>
    </location>
</feature>
<reference evidence="2" key="1">
    <citation type="submission" date="2016-03" db="EMBL/GenBank/DDBJ databases">
        <title>Mechanisms controlling the formation of the plant cell surface in tip-growing cells are functionally conserved among land plants.</title>
        <authorList>
            <person name="Honkanen S."/>
            <person name="Jones V.A."/>
            <person name="Morieri G."/>
            <person name="Champion C."/>
            <person name="Hetherington A.J."/>
            <person name="Kelly S."/>
            <person name="Saint-Marcoux D."/>
            <person name="Proust H."/>
            <person name="Prescott H."/>
            <person name="Dolan L."/>
        </authorList>
    </citation>
    <scope>NUCLEOTIDE SEQUENCE [LARGE SCALE GENOMIC DNA]</scope>
    <source>
        <tissue evidence="2">Whole gametophyte</tissue>
    </source>
</reference>
<sequence>MVTVMAAQFEQLEQSLAAMTVFGVEASTFQEEEDFSYLGSASQVESQVVTRGQVKEKGNESDGSIGSGSGRKDWGSDLVEDGEYVRELNKRESMELDDEDFDDDIEEVQVVEVESEFEMPPTLHGPQMQAIDMLQGCRSIDEFERLNLINEGTYCNLRAASHLGIPHITLR</sequence>
<organism evidence="2 3">
    <name type="scientific">Marchantia polymorpha subsp. ruderalis</name>
    <dbReference type="NCBI Taxonomy" id="1480154"/>
    <lineage>
        <taxon>Eukaryota</taxon>
        <taxon>Viridiplantae</taxon>
        <taxon>Streptophyta</taxon>
        <taxon>Embryophyta</taxon>
        <taxon>Marchantiophyta</taxon>
        <taxon>Marchantiopsida</taxon>
        <taxon>Marchantiidae</taxon>
        <taxon>Marchantiales</taxon>
        <taxon>Marchantiaceae</taxon>
        <taxon>Marchantia</taxon>
    </lineage>
</organism>
<evidence type="ECO:0000256" key="1">
    <source>
        <dbReference type="SAM" id="MobiDB-lite"/>
    </source>
</evidence>
<protein>
    <submittedName>
        <fullName evidence="2">Uncharacterized protein</fullName>
    </submittedName>
</protein>